<organism evidence="1 3">
    <name type="scientific">Agrotis segetum granulosis virus</name>
    <name type="common">AsGV</name>
    <name type="synonym">Agrotis segetum granulovirus</name>
    <dbReference type="NCBI Taxonomy" id="10464"/>
    <lineage>
        <taxon>Viruses</taxon>
        <taxon>Viruses incertae sedis</taxon>
        <taxon>Naldaviricetes</taxon>
        <taxon>Lefavirales</taxon>
        <taxon>Baculoviridae</taxon>
        <taxon>Betabaculovirus</taxon>
        <taxon>Betabaculovirus agsegetum</taxon>
    </lineage>
</organism>
<dbReference type="EMBL" id="KR584663">
    <property type="protein sequence ID" value="AKN63305.1"/>
    <property type="molecule type" value="Genomic_DNA"/>
</dbReference>
<sequence>MEMPEAYILNTLYDDLYKFIWPVLIERGENNLWLDLVALKPYFKDICLKHNGKNKVEFVILNDDQNVFSSDYFFVPVKSINTCFSDDEIINTTFKTVLSQFLWCQLPPIIHKRLDDLKLVSIFDIADFWNKLKLLDHFQKYWLFRYKIVVMRYENEKCLREQNNDSETSVEDGVDDGPKNDFKTSPEMVCDINCETELKSKEEKIKELDLDSSYINTINKENVSLIDSLMSNIDKQFEGIKKNDTEYTKLHTRNAFLTLLIGTTALLEQFLHWC</sequence>
<evidence type="ECO:0000313" key="4">
    <source>
        <dbReference type="Proteomes" id="UP000232958"/>
    </source>
</evidence>
<name>Q6QXE6_GVAS</name>
<proteinExistence type="predicted"/>
<dbReference type="Proteomes" id="UP000232958">
    <property type="component" value="Segment"/>
</dbReference>
<protein>
    <submittedName>
        <fullName evidence="1">ORF27</fullName>
    </submittedName>
</protein>
<gene>
    <name evidence="1" type="primary">ORF27</name>
    <name evidence="2" type="ORF">AsGV031</name>
    <name evidence="1" type="ORF">AsGVgp027</name>
</gene>
<accession>Q6QXE6</accession>
<evidence type="ECO:0000313" key="3">
    <source>
        <dbReference type="Proteomes" id="UP000202635"/>
    </source>
</evidence>
<evidence type="ECO:0000313" key="2">
    <source>
        <dbReference type="EMBL" id="AKN63305.1"/>
    </source>
</evidence>
<organismHost>
    <name type="scientific">Agrotis segetum</name>
    <name type="common">Turnip moth</name>
    <dbReference type="NCBI Taxonomy" id="47767"/>
</organismHost>
<reference evidence="2 4" key="2">
    <citation type="submission" date="2015-05" db="EMBL/GenBank/DDBJ databases">
        <title>Complete Sequence of an Agrotis segetum granulovirus isolate from Europe.</title>
        <authorList>
            <person name="Gueli Alletti G."/>
            <person name="Wennmann J.T."/>
            <person name="Jehle J.A."/>
        </authorList>
    </citation>
    <scope>NUCLEOTIDE SEQUENCE [LARGE SCALE GENOMIC DNA]</scope>
    <source>
        <strain evidence="2 4">DA</strain>
    </source>
</reference>
<keyword evidence="4" id="KW-1185">Reference proteome</keyword>
<dbReference type="Proteomes" id="UP000202635">
    <property type="component" value="Genome"/>
</dbReference>
<reference evidence="1 3" key="1">
    <citation type="submission" date="2004-09" db="EMBL/GenBank/DDBJ databases">
        <authorList>
            <person name="Ai X.L."/>
            <person name="Wang Z.F."/>
            <person name="Wang B."/>
            <person name="Zhang W."/>
            <person name="Li F."/>
            <person name="Fu J.H."/>
            <person name="Cui C.S."/>
            <person name="Shi Y.H."/>
            <person name="He M."/>
        </authorList>
    </citation>
    <scope>NUCLEOTIDE SEQUENCE [LARGE SCALE GENOMIC DNA]</scope>
</reference>
<evidence type="ECO:0000313" key="1">
    <source>
        <dbReference type="EMBL" id="AAS82711.1"/>
    </source>
</evidence>
<dbReference type="EMBL" id="AY522332">
    <property type="protein sequence ID" value="AAS82711.1"/>
    <property type="molecule type" value="Genomic_DNA"/>
</dbReference>
<dbReference type="OrthoDB" id="20040at10239"/>